<feature type="compositionally biased region" description="Low complexity" evidence="10">
    <location>
        <begin position="657"/>
        <end position="670"/>
    </location>
</feature>
<keyword evidence="3 9" id="KW-0728">SH3 domain</keyword>
<evidence type="ECO:0000256" key="6">
    <source>
        <dbReference type="ARBA" id="ARBA00022658"/>
    </source>
</evidence>
<evidence type="ECO:0000259" key="13">
    <source>
        <dbReference type="PROSITE" id="PS50010"/>
    </source>
</evidence>
<evidence type="ECO:0000256" key="10">
    <source>
        <dbReference type="SAM" id="MobiDB-lite"/>
    </source>
</evidence>
<dbReference type="SUPFAM" id="SSF50729">
    <property type="entry name" value="PH domain-like"/>
    <property type="match status" value="1"/>
</dbReference>
<dbReference type="PROSITE" id="PS50871">
    <property type="entry name" value="C1Q"/>
    <property type="match status" value="1"/>
</dbReference>
<dbReference type="GO" id="GO:0005576">
    <property type="term" value="C:extracellular region"/>
    <property type="evidence" value="ECO:0007669"/>
    <property type="project" value="UniProtKB-SubCell"/>
</dbReference>
<evidence type="ECO:0000256" key="5">
    <source>
        <dbReference type="ARBA" id="ARBA00022525"/>
    </source>
</evidence>
<dbReference type="Gene3D" id="2.60.120.40">
    <property type="match status" value="1"/>
</dbReference>
<evidence type="ECO:0000259" key="11">
    <source>
        <dbReference type="PROSITE" id="PS50002"/>
    </source>
</evidence>
<gene>
    <name evidence="15" type="primary">SPATA13</name>
</gene>
<keyword evidence="8" id="KW-0176">Collagen</keyword>
<dbReference type="CDD" id="cd11973">
    <property type="entry name" value="SH3_ASEF"/>
    <property type="match status" value="1"/>
</dbReference>
<feature type="compositionally biased region" description="Basic and acidic residues" evidence="10">
    <location>
        <begin position="705"/>
        <end position="715"/>
    </location>
</feature>
<evidence type="ECO:0000259" key="12">
    <source>
        <dbReference type="PROSITE" id="PS50003"/>
    </source>
</evidence>
<dbReference type="InterPro" id="IPR011993">
    <property type="entry name" value="PH-like_dom_sf"/>
</dbReference>
<dbReference type="Pfam" id="PF00018">
    <property type="entry name" value="SH3_1"/>
    <property type="match status" value="1"/>
</dbReference>
<organism evidence="15 16">
    <name type="scientific">Ailuropoda melanoleuca</name>
    <name type="common">Giant panda</name>
    <dbReference type="NCBI Taxonomy" id="9646"/>
    <lineage>
        <taxon>Eukaryota</taxon>
        <taxon>Metazoa</taxon>
        <taxon>Chordata</taxon>
        <taxon>Craniata</taxon>
        <taxon>Vertebrata</taxon>
        <taxon>Euteleostomi</taxon>
        <taxon>Mammalia</taxon>
        <taxon>Eutheria</taxon>
        <taxon>Laurasiatheria</taxon>
        <taxon>Carnivora</taxon>
        <taxon>Caniformia</taxon>
        <taxon>Ursidae</taxon>
        <taxon>Ailuropoda</taxon>
    </lineage>
</organism>
<dbReference type="InterPro" id="IPR008160">
    <property type="entry name" value="Collagen"/>
</dbReference>
<dbReference type="Pfam" id="PF01391">
    <property type="entry name" value="Collagen"/>
    <property type="match status" value="1"/>
</dbReference>
<dbReference type="InterPro" id="IPR055251">
    <property type="entry name" value="SOS1_NGEF_PH"/>
</dbReference>
<dbReference type="SMART" id="SM00110">
    <property type="entry name" value="C1Q"/>
    <property type="match status" value="1"/>
</dbReference>
<feature type="compositionally biased region" description="Gly residues" evidence="10">
    <location>
        <begin position="581"/>
        <end position="590"/>
    </location>
</feature>
<dbReference type="Pfam" id="PF00621">
    <property type="entry name" value="RhoGEF"/>
    <property type="match status" value="1"/>
</dbReference>
<feature type="domain" description="PH" evidence="12">
    <location>
        <begin position="377"/>
        <end position="483"/>
    </location>
</feature>
<dbReference type="GO" id="GO:0005085">
    <property type="term" value="F:guanyl-nucleotide exchange factor activity"/>
    <property type="evidence" value="ECO:0007669"/>
    <property type="project" value="UniProtKB-KW"/>
</dbReference>
<reference evidence="15" key="3">
    <citation type="submission" date="2025-09" db="UniProtKB">
        <authorList>
            <consortium name="Ensembl"/>
        </authorList>
    </citation>
    <scope>IDENTIFICATION</scope>
</reference>
<dbReference type="PRINTS" id="PR00007">
    <property type="entry name" value="COMPLEMNTC1Q"/>
</dbReference>
<dbReference type="PROSITE" id="PS50002">
    <property type="entry name" value="SH3"/>
    <property type="match status" value="1"/>
</dbReference>
<dbReference type="SMART" id="SM00326">
    <property type="entry name" value="SH3"/>
    <property type="match status" value="1"/>
</dbReference>
<evidence type="ECO:0000256" key="2">
    <source>
        <dbReference type="ARBA" id="ARBA00004613"/>
    </source>
</evidence>
<dbReference type="CDD" id="cd01224">
    <property type="entry name" value="PH_Collybistin_ASEF"/>
    <property type="match status" value="1"/>
</dbReference>
<dbReference type="Proteomes" id="UP000008912">
    <property type="component" value="Unassembled WGS sequence"/>
</dbReference>
<dbReference type="InterPro" id="IPR001452">
    <property type="entry name" value="SH3_domain"/>
</dbReference>
<dbReference type="Gene3D" id="2.30.29.30">
    <property type="entry name" value="Pleckstrin-homology domain (PH domain)/Phosphotyrosine-binding domain (PTB)"/>
    <property type="match status" value="1"/>
</dbReference>
<feature type="domain" description="SH3" evidence="11">
    <location>
        <begin position="69"/>
        <end position="128"/>
    </location>
</feature>
<reference evidence="15 16" key="1">
    <citation type="journal article" date="2010" name="Nature">
        <title>The sequence and de novo assembly of the giant panda genome.</title>
        <authorList>
            <person name="Li R."/>
            <person name="Fan W."/>
            <person name="Tian G."/>
            <person name="Zhu H."/>
            <person name="He L."/>
            <person name="Cai J."/>
            <person name="Huang Q."/>
            <person name="Cai Q."/>
            <person name="Li B."/>
            <person name="Bai Y."/>
            <person name="Zhang Z."/>
            <person name="Zhang Y."/>
            <person name="Wang W."/>
            <person name="Li J."/>
            <person name="Wei F."/>
            <person name="Li H."/>
            <person name="Jian M."/>
            <person name="Li J."/>
            <person name="Zhang Z."/>
            <person name="Nielsen R."/>
            <person name="Li D."/>
            <person name="Gu W."/>
            <person name="Yang Z."/>
            <person name="Xuan Z."/>
            <person name="Ryder O.A."/>
            <person name="Leung F.C."/>
            <person name="Zhou Y."/>
            <person name="Cao J."/>
            <person name="Sun X."/>
            <person name="Fu Y."/>
            <person name="Fang X."/>
            <person name="Guo X."/>
            <person name="Wang B."/>
            <person name="Hou R."/>
            <person name="Shen F."/>
            <person name="Mu B."/>
            <person name="Ni P."/>
            <person name="Lin R."/>
            <person name="Qian W."/>
            <person name="Wang G."/>
            <person name="Yu C."/>
            <person name="Nie W."/>
            <person name="Wang J."/>
            <person name="Wu Z."/>
            <person name="Liang H."/>
            <person name="Min J."/>
            <person name="Wu Q."/>
            <person name="Cheng S."/>
            <person name="Ruan J."/>
            <person name="Wang M."/>
            <person name="Shi Z."/>
            <person name="Wen M."/>
            <person name="Liu B."/>
            <person name="Ren X."/>
            <person name="Zheng H."/>
            <person name="Dong D."/>
            <person name="Cook K."/>
            <person name="Shan G."/>
            <person name="Zhang H."/>
            <person name="Kosiol C."/>
            <person name="Xie X."/>
            <person name="Lu Z."/>
            <person name="Zheng H."/>
            <person name="Li Y."/>
            <person name="Steiner C.C."/>
            <person name="Lam T.T."/>
            <person name="Lin S."/>
            <person name="Zhang Q."/>
            <person name="Li G."/>
            <person name="Tian J."/>
            <person name="Gong T."/>
            <person name="Liu H."/>
            <person name="Zhang D."/>
            <person name="Fang L."/>
            <person name="Ye C."/>
            <person name="Zhang J."/>
            <person name="Hu W."/>
            <person name="Xu A."/>
            <person name="Ren Y."/>
            <person name="Zhang G."/>
            <person name="Bruford M.W."/>
            <person name="Li Q."/>
            <person name="Ma L."/>
            <person name="Guo Y."/>
            <person name="An N."/>
            <person name="Hu Y."/>
            <person name="Zheng Y."/>
            <person name="Shi Y."/>
            <person name="Li Z."/>
            <person name="Liu Q."/>
            <person name="Chen Y."/>
            <person name="Zhao J."/>
            <person name="Qu N."/>
            <person name="Zhao S."/>
            <person name="Tian F."/>
            <person name="Wang X."/>
            <person name="Wang H."/>
            <person name="Xu L."/>
            <person name="Liu X."/>
            <person name="Vinar T."/>
            <person name="Wang Y."/>
            <person name="Lam T.W."/>
            <person name="Yiu S.M."/>
            <person name="Liu S."/>
            <person name="Zhang H."/>
            <person name="Li D."/>
            <person name="Huang Y."/>
            <person name="Wang X."/>
            <person name="Yang G."/>
            <person name="Jiang Z."/>
            <person name="Wang J."/>
            <person name="Qin N."/>
            <person name="Li L."/>
            <person name="Li J."/>
            <person name="Bolund L."/>
            <person name="Kristiansen K."/>
            <person name="Wong G.K."/>
            <person name="Olson M."/>
            <person name="Zhang X."/>
            <person name="Li S."/>
            <person name="Yang H."/>
            <person name="Wang J."/>
            <person name="Wang J."/>
        </authorList>
    </citation>
    <scope>NUCLEOTIDE SEQUENCE [LARGE SCALE GENOMIC DNA]</scope>
</reference>
<dbReference type="Ensembl" id="ENSAMET00000015526.2">
    <property type="protein sequence ID" value="ENSAMEP00000014912.2"/>
    <property type="gene ID" value="ENSAMEG00000014159.2"/>
</dbReference>
<dbReference type="AlphaFoldDB" id="G1M6E2"/>
<comment type="subcellular location">
    <subcellularLocation>
        <location evidence="1">Cytoplasm</location>
    </subcellularLocation>
    <subcellularLocation>
        <location evidence="2">Secreted</location>
    </subcellularLocation>
</comment>
<keyword evidence="4" id="KW-0963">Cytoplasm</keyword>
<dbReference type="Gene3D" id="2.30.30.40">
    <property type="entry name" value="SH3 Domains"/>
    <property type="match status" value="1"/>
</dbReference>
<evidence type="ECO:0000256" key="8">
    <source>
        <dbReference type="ARBA" id="ARBA00023119"/>
    </source>
</evidence>
<evidence type="ECO:0000256" key="7">
    <source>
        <dbReference type="ARBA" id="ARBA00022729"/>
    </source>
</evidence>
<dbReference type="FunFam" id="2.60.120.40:FF:000001">
    <property type="entry name" value="Complement C1q B chain"/>
    <property type="match status" value="1"/>
</dbReference>
<dbReference type="Gene3D" id="1.20.900.10">
    <property type="entry name" value="Dbl homology (DH) domain"/>
    <property type="match status" value="1"/>
</dbReference>
<dbReference type="Pfam" id="PF22697">
    <property type="entry name" value="SOS1_NGEF_PH"/>
    <property type="match status" value="1"/>
</dbReference>
<evidence type="ECO:0000313" key="15">
    <source>
        <dbReference type="Ensembl" id="ENSAMEP00000014912.2"/>
    </source>
</evidence>
<dbReference type="PROSITE" id="PS50010">
    <property type="entry name" value="DH_2"/>
    <property type="match status" value="1"/>
</dbReference>
<feature type="domain" description="C1q" evidence="14">
    <location>
        <begin position="719"/>
        <end position="855"/>
    </location>
</feature>
<feature type="region of interest" description="Disordered" evidence="10">
    <location>
        <begin position="129"/>
        <end position="164"/>
    </location>
</feature>
<sequence>MVARGEIARFWSLESLHMVSSDGGTESAALVDDNGSEEDYSYEDLCQANPRYLQPGGEQLAINELISDGSVVCAEALWDHVTMDDQELGFKAGDVIQVLEASNKDWWWGRNEDKEAWFPASFVRLRVNQEEPSENSSSTQGEELEEDAGKNRHKHSESKHQMRTNVIQEIMNTERVYIKHLKDICEGYIRQCRKHTGMFTVAQLATIFGNIEDIYKFQRKFLKDLEKQYNKEEPHLSEIGSCFLQHQEGFAIYSEYCNNHPGACAELSNLMKQGRYRHFFEACRLLQQMIDIAIDGFLLTPVQKICKYPLQLAELLKYTTQEHSDYSNIKAAYEAMKNVACLINERKRRLESIDKIARWQVSIVGWEGLDILDRSSELIHSGELTRITKHGKSQQRTFFLFDHQLVSCKKDLLRRDVLYYRGRTDMDGVELVDLEDGRDKDWNLNVRNAFKLVSKTTDEVHLFCAKKQEDKARWLQACGDERRRVQEDREMGMEISENQKKLAMLNAQKAGHGKSKVQLHHLNHEDLVTPACHWNLHGKRELAGHVQARAPWHPWESRSQWFAWERRTRWSKGRQGRGEPGHPGGPGKDGMNGEKGERGADGKVEAKGIKGDQGSRGPPGKHGPKGFVGPMGEKGLRGETGPQGQKGDKGSVGPTGPEGLKGSSGPSGPMGLPGPVGPIGKPGPKGDAGPLGPQGEPGVRGMRGWKGDRGEKGKIGETPVLPKSAFTVGLTVLSKFPTSDVPIKFDKILYNEFNHYDVATGKFTCHIAGVYYFTYHITVFSRNVQVSLVKNGVKILNTKDAYMSSEDQASGGTVLPLKLGDEVWVQAAGGERFNGLFADEDDDTTFTGFLLFGSQ</sequence>
<accession>G1M6E2</accession>
<dbReference type="FunFam" id="2.30.30.40:FF:000077">
    <property type="entry name" value="spermatogenesis-associated protein 13 isoform X2"/>
    <property type="match status" value="1"/>
</dbReference>
<evidence type="ECO:0000256" key="1">
    <source>
        <dbReference type="ARBA" id="ARBA00004496"/>
    </source>
</evidence>
<dbReference type="GeneTree" id="ENSGT00940000154103"/>
<dbReference type="FunFam" id="1.20.900.10:FF:000002">
    <property type="entry name" value="Rho guanine nucleotide exchange factor 9"/>
    <property type="match status" value="1"/>
</dbReference>
<dbReference type="SUPFAM" id="SSF50044">
    <property type="entry name" value="SH3-domain"/>
    <property type="match status" value="1"/>
</dbReference>
<dbReference type="SMART" id="SM00325">
    <property type="entry name" value="RhoGEF"/>
    <property type="match status" value="1"/>
</dbReference>
<dbReference type="SUPFAM" id="SSF49842">
    <property type="entry name" value="TNF-like"/>
    <property type="match status" value="1"/>
</dbReference>
<dbReference type="SUPFAM" id="SSF48065">
    <property type="entry name" value="DBL homology domain (DH-domain)"/>
    <property type="match status" value="1"/>
</dbReference>
<dbReference type="CDD" id="cd00160">
    <property type="entry name" value="RhoGEF"/>
    <property type="match status" value="1"/>
</dbReference>
<keyword evidence="7" id="KW-0732">Signal</keyword>
<dbReference type="PANTHER" id="PTHR47544:SF5">
    <property type="entry name" value="SPERMATOGENESIS-ASSOCIATED 13"/>
    <property type="match status" value="1"/>
</dbReference>
<keyword evidence="16" id="KW-1185">Reference proteome</keyword>
<dbReference type="PANTHER" id="PTHR47544">
    <property type="entry name" value="RHO GUANINE NUCLEOTIDE EXCHANGE FACTOR 4"/>
    <property type="match status" value="1"/>
</dbReference>
<dbReference type="SMART" id="SM00233">
    <property type="entry name" value="PH"/>
    <property type="match status" value="1"/>
</dbReference>
<dbReference type="GO" id="GO:0005737">
    <property type="term" value="C:cytoplasm"/>
    <property type="evidence" value="ECO:0007669"/>
    <property type="project" value="UniProtKB-SubCell"/>
</dbReference>
<evidence type="ECO:0000256" key="9">
    <source>
        <dbReference type="PROSITE-ProRule" id="PRU00192"/>
    </source>
</evidence>
<keyword evidence="5" id="KW-0964">Secreted</keyword>
<reference evidence="15" key="2">
    <citation type="submission" date="2025-08" db="UniProtKB">
        <authorList>
            <consortium name="Ensembl"/>
        </authorList>
    </citation>
    <scope>IDENTIFICATION</scope>
</reference>
<dbReference type="PROSITE" id="PS50003">
    <property type="entry name" value="PH_DOMAIN"/>
    <property type="match status" value="1"/>
</dbReference>
<dbReference type="GO" id="GO:0005581">
    <property type="term" value="C:collagen trimer"/>
    <property type="evidence" value="ECO:0007669"/>
    <property type="project" value="UniProtKB-KW"/>
</dbReference>
<feature type="compositionally biased region" description="Basic and acidic residues" evidence="10">
    <location>
        <begin position="591"/>
        <end position="610"/>
    </location>
</feature>
<feature type="region of interest" description="Disordered" evidence="10">
    <location>
        <begin position="570"/>
        <end position="718"/>
    </location>
</feature>
<dbReference type="InterPro" id="IPR001073">
    <property type="entry name" value="C1q_dom"/>
</dbReference>
<dbReference type="InterPro" id="IPR036028">
    <property type="entry name" value="SH3-like_dom_sf"/>
</dbReference>
<feature type="domain" description="DH" evidence="13">
    <location>
        <begin position="162"/>
        <end position="346"/>
    </location>
</feature>
<keyword evidence="6" id="KW-0344">Guanine-nucleotide releasing factor</keyword>
<name>G1M6E2_AILME</name>
<dbReference type="InterPro" id="IPR001849">
    <property type="entry name" value="PH_domain"/>
</dbReference>
<proteinExistence type="predicted"/>
<protein>
    <submittedName>
        <fullName evidence="15">Spermatosis associated 13</fullName>
    </submittedName>
</protein>
<dbReference type="InterPro" id="IPR008983">
    <property type="entry name" value="Tumour_necrosis_fac-like_dom"/>
</dbReference>
<dbReference type="InterPro" id="IPR000219">
    <property type="entry name" value="DH_dom"/>
</dbReference>
<dbReference type="Pfam" id="PF00386">
    <property type="entry name" value="C1q"/>
    <property type="match status" value="1"/>
</dbReference>
<evidence type="ECO:0000256" key="3">
    <source>
        <dbReference type="ARBA" id="ARBA00022443"/>
    </source>
</evidence>
<evidence type="ECO:0000313" key="16">
    <source>
        <dbReference type="Proteomes" id="UP000008912"/>
    </source>
</evidence>
<dbReference type="InterPro" id="IPR035899">
    <property type="entry name" value="DBL_dom_sf"/>
</dbReference>
<evidence type="ECO:0000256" key="4">
    <source>
        <dbReference type="ARBA" id="ARBA00022490"/>
    </source>
</evidence>
<evidence type="ECO:0000259" key="14">
    <source>
        <dbReference type="PROSITE" id="PS50871"/>
    </source>
</evidence>